<gene>
    <name evidence="7" type="ORF">EG856_02000</name>
</gene>
<evidence type="ECO:0000256" key="6">
    <source>
        <dbReference type="SAM" id="Phobius"/>
    </source>
</evidence>
<evidence type="ECO:0000256" key="1">
    <source>
        <dbReference type="ARBA" id="ARBA00004651"/>
    </source>
</evidence>
<keyword evidence="8" id="KW-1185">Reference proteome</keyword>
<dbReference type="GO" id="GO:0005886">
    <property type="term" value="C:plasma membrane"/>
    <property type="evidence" value="ECO:0007669"/>
    <property type="project" value="UniProtKB-SubCell"/>
</dbReference>
<evidence type="ECO:0000256" key="4">
    <source>
        <dbReference type="ARBA" id="ARBA00022989"/>
    </source>
</evidence>
<dbReference type="Proteomes" id="UP000289326">
    <property type="component" value="Chromosome"/>
</dbReference>
<dbReference type="Pfam" id="PF03631">
    <property type="entry name" value="Virul_fac_BrkB"/>
    <property type="match status" value="1"/>
</dbReference>
<dbReference type="OrthoDB" id="397438at2"/>
<dbReference type="AlphaFoldDB" id="A0A4P6MTK5"/>
<feature type="transmembrane region" description="Helical" evidence="6">
    <location>
        <begin position="233"/>
        <end position="255"/>
    </location>
</feature>
<feature type="transmembrane region" description="Helical" evidence="6">
    <location>
        <begin position="153"/>
        <end position="176"/>
    </location>
</feature>
<keyword evidence="4 6" id="KW-1133">Transmembrane helix</keyword>
<dbReference type="RefSeq" id="WP_130429464.1">
    <property type="nucleotide sequence ID" value="NZ_CP034841.1"/>
</dbReference>
<organism evidence="7 8">
    <name type="scientific">Mycoplasmopsis phocirhinis</name>
    <dbReference type="NCBI Taxonomy" id="142650"/>
    <lineage>
        <taxon>Bacteria</taxon>
        <taxon>Bacillati</taxon>
        <taxon>Mycoplasmatota</taxon>
        <taxon>Mycoplasmoidales</taxon>
        <taxon>Metamycoplasmataceae</taxon>
        <taxon>Mycoplasmopsis</taxon>
    </lineage>
</organism>
<dbReference type="KEGG" id="mphi:EG856_02000"/>
<keyword evidence="5 6" id="KW-0472">Membrane</keyword>
<evidence type="ECO:0000313" key="7">
    <source>
        <dbReference type="EMBL" id="QBF34687.1"/>
    </source>
</evidence>
<dbReference type="PANTHER" id="PTHR30213:SF0">
    <property type="entry name" value="UPF0761 MEMBRANE PROTEIN YIHY"/>
    <property type="match status" value="1"/>
</dbReference>
<protein>
    <submittedName>
        <fullName evidence="7">YihY/virulence factor BrkB family protein</fullName>
    </submittedName>
</protein>
<evidence type="ECO:0000313" key="8">
    <source>
        <dbReference type="Proteomes" id="UP000289326"/>
    </source>
</evidence>
<reference evidence="7 8" key="1">
    <citation type="submission" date="2019-01" db="EMBL/GenBank/DDBJ databases">
        <title>Complete sequence and annotation of the Mycoplasma phocirhinis strain 852T genome.</title>
        <authorList>
            <person name="Frasca S.Jr."/>
            <person name="Kutish G.F."/>
            <person name="Castellanos Gell J."/>
            <person name="Michaels D.L."/>
            <person name="Brown D.R."/>
        </authorList>
    </citation>
    <scope>NUCLEOTIDE SEQUENCE [LARGE SCALE GENOMIC DNA]</scope>
    <source>
        <strain evidence="7 8">852</strain>
    </source>
</reference>
<proteinExistence type="predicted"/>
<keyword evidence="3 6" id="KW-0812">Transmembrane</keyword>
<name>A0A4P6MTK5_9BACT</name>
<dbReference type="EMBL" id="CP034841">
    <property type="protein sequence ID" value="QBF34687.1"/>
    <property type="molecule type" value="Genomic_DNA"/>
</dbReference>
<comment type="subcellular location">
    <subcellularLocation>
        <location evidence="1">Cell membrane</location>
        <topology evidence="1">Multi-pass membrane protein</topology>
    </subcellularLocation>
</comment>
<feature type="transmembrane region" description="Helical" evidence="6">
    <location>
        <begin position="301"/>
        <end position="324"/>
    </location>
</feature>
<dbReference type="PANTHER" id="PTHR30213">
    <property type="entry name" value="INNER MEMBRANE PROTEIN YHJD"/>
    <property type="match status" value="1"/>
</dbReference>
<evidence type="ECO:0000256" key="3">
    <source>
        <dbReference type="ARBA" id="ARBA00022692"/>
    </source>
</evidence>
<dbReference type="InterPro" id="IPR017039">
    <property type="entry name" value="Virul_fac_BrkB"/>
</dbReference>
<evidence type="ECO:0000256" key="5">
    <source>
        <dbReference type="ARBA" id="ARBA00023136"/>
    </source>
</evidence>
<sequence length="349" mass="40541">MKQNNNEIYTGLEPKKMYKSYKKIIKKTWVSRNIIQNENNTFWLFEKSVKFFLMLILFIATPKTSWKNKSKSNELIDRTYQKFTAKESTFIPISLSFYFLISFVPILTIVIVLLSFINGYNTVFLDVILSRIIPGVKSILNIPNFKINQGVQYTTIGILLFGSTWLASSGWGRFIYSQNYIYGHENLGNFLLNRVKGFFIVIGISIYLFITSLIYISVYKLVSPRLSVTGELIYFYTSFMIYLIVILYFGFSLIYKLTPSFKLPWNSVLPGVLLTTIPNMIFIGVFGYLTSLINYSQYGAVGTFMYIALFVSSLSYFIFIGLIVNESYYKTYYSNYTIAKKDFFIKKIK</sequence>
<feature type="transmembrane region" description="Helical" evidence="6">
    <location>
        <begin position="197"/>
        <end position="218"/>
    </location>
</feature>
<evidence type="ECO:0000256" key="2">
    <source>
        <dbReference type="ARBA" id="ARBA00022475"/>
    </source>
</evidence>
<feature type="transmembrane region" description="Helical" evidence="6">
    <location>
        <begin position="267"/>
        <end position="289"/>
    </location>
</feature>
<keyword evidence="2" id="KW-1003">Cell membrane</keyword>
<accession>A0A4P6MTK5</accession>
<feature type="transmembrane region" description="Helical" evidence="6">
    <location>
        <begin position="95"/>
        <end position="117"/>
    </location>
</feature>